<gene>
    <name evidence="2" type="ORF">GRI89_10780</name>
</gene>
<dbReference type="Pfam" id="PF00903">
    <property type="entry name" value="Glyoxalase"/>
    <property type="match status" value="1"/>
</dbReference>
<dbReference type="InterPro" id="IPR037523">
    <property type="entry name" value="VOC_core"/>
</dbReference>
<dbReference type="OrthoDB" id="9791602at2"/>
<dbReference type="SUPFAM" id="SSF54593">
    <property type="entry name" value="Glyoxalase/Bleomycin resistance protein/Dihydroxybiphenyl dioxygenase"/>
    <property type="match status" value="1"/>
</dbReference>
<comment type="caution">
    <text evidence="2">The sequence shown here is derived from an EMBL/GenBank/DDBJ whole genome shotgun (WGS) entry which is preliminary data.</text>
</comment>
<reference evidence="2 3" key="1">
    <citation type="submission" date="2019-12" db="EMBL/GenBank/DDBJ databases">
        <title>Genomic-based taxomic classification of the family Erythrobacteraceae.</title>
        <authorList>
            <person name="Xu L."/>
        </authorList>
    </citation>
    <scope>NUCLEOTIDE SEQUENCE [LARGE SCALE GENOMIC DNA]</scope>
    <source>
        <strain evidence="2 3">MCCC 1K01500</strain>
    </source>
</reference>
<proteinExistence type="predicted"/>
<dbReference type="InterPro" id="IPR029068">
    <property type="entry name" value="Glyas_Bleomycin-R_OHBP_Dase"/>
</dbReference>
<dbReference type="InterPro" id="IPR004360">
    <property type="entry name" value="Glyas_Fos-R_dOase_dom"/>
</dbReference>
<evidence type="ECO:0000313" key="3">
    <source>
        <dbReference type="Proteomes" id="UP000433652"/>
    </source>
</evidence>
<protein>
    <submittedName>
        <fullName evidence="2">VOC family protein</fullName>
    </submittedName>
</protein>
<dbReference type="Gene3D" id="3.10.180.10">
    <property type="entry name" value="2,3-Dihydroxybiphenyl 1,2-Dioxygenase, domain 1"/>
    <property type="match status" value="1"/>
</dbReference>
<accession>A0A6I4SVV7</accession>
<dbReference type="Proteomes" id="UP000433652">
    <property type="component" value="Unassembled WGS sequence"/>
</dbReference>
<name>A0A6I4SVV7_9SPHN</name>
<dbReference type="PROSITE" id="PS51819">
    <property type="entry name" value="VOC"/>
    <property type="match status" value="1"/>
</dbReference>
<dbReference type="PANTHER" id="PTHR36503:SF3">
    <property type="entry name" value="BLR0126 PROTEIN"/>
    <property type="match status" value="1"/>
</dbReference>
<evidence type="ECO:0000259" key="1">
    <source>
        <dbReference type="PROSITE" id="PS51819"/>
    </source>
</evidence>
<dbReference type="AlphaFoldDB" id="A0A6I4SVV7"/>
<dbReference type="PANTHER" id="PTHR36503">
    <property type="entry name" value="BLR2520 PROTEIN"/>
    <property type="match status" value="1"/>
</dbReference>
<organism evidence="2 3">
    <name type="scientific">Croceibacterium salegens</name>
    <dbReference type="NCBI Taxonomy" id="1737568"/>
    <lineage>
        <taxon>Bacteria</taxon>
        <taxon>Pseudomonadati</taxon>
        <taxon>Pseudomonadota</taxon>
        <taxon>Alphaproteobacteria</taxon>
        <taxon>Sphingomonadales</taxon>
        <taxon>Erythrobacteraceae</taxon>
        <taxon>Croceibacterium</taxon>
    </lineage>
</organism>
<keyword evidence="3" id="KW-1185">Reference proteome</keyword>
<evidence type="ECO:0000313" key="2">
    <source>
        <dbReference type="EMBL" id="MXO60023.1"/>
    </source>
</evidence>
<feature type="domain" description="VOC" evidence="1">
    <location>
        <begin position="19"/>
        <end position="138"/>
    </location>
</feature>
<dbReference type="EMBL" id="WTYM01000043">
    <property type="protein sequence ID" value="MXO60023.1"/>
    <property type="molecule type" value="Genomic_DNA"/>
</dbReference>
<sequence>MRPHEEEALSEEAQPPALRPAVPILFVRDVAAAAQFYRDSLGFAVEFLYGEPPFYGEIKRDGAVLHLRHVHEPNFAELAAREESLILATILVSDVRALYAEFAGRGVEFAQELQTQQWGGTDFHVLDPDGNCISFVSYQAPNA</sequence>